<dbReference type="RefSeq" id="WP_065307159.1">
    <property type="nucleotide sequence ID" value="NZ_LOCQ01000049.1"/>
</dbReference>
<accession>A0A1A7C2Y6</accession>
<proteinExistence type="predicted"/>
<comment type="caution">
    <text evidence="2">The sequence shown here is derived from an EMBL/GenBank/DDBJ whole genome shotgun (WGS) entry which is preliminary data.</text>
</comment>
<evidence type="ECO:0000256" key="1">
    <source>
        <dbReference type="SAM" id="SignalP"/>
    </source>
</evidence>
<evidence type="ECO:0000313" key="2">
    <source>
        <dbReference type="EMBL" id="OBV40097.1"/>
    </source>
</evidence>
<feature type="chain" id="PRO_5008510067" evidence="1">
    <location>
        <begin position="27"/>
        <end position="67"/>
    </location>
</feature>
<keyword evidence="3" id="KW-1185">Reference proteome</keyword>
<protein>
    <submittedName>
        <fullName evidence="2">Uncharacterized protein</fullName>
    </submittedName>
</protein>
<dbReference type="AlphaFoldDB" id="A0A1A7C2Y6"/>
<sequence length="67" mass="6699">MNALKNMEIAFVAAAVLAIGTSFATADARSVSVSADSAVVAQAADTAMPVVTVSARRLSAAEKAAFI</sequence>
<reference evidence="2 3" key="1">
    <citation type="submission" date="2016-04" db="EMBL/GenBank/DDBJ databases">
        <title>Draft genome sequence of Janthinobacterium psychrotolerans sp. nov., isolated from freshwater sediments in Denmark.</title>
        <authorList>
            <person name="Gong X."/>
            <person name="Skrivergaard S."/>
            <person name="Korsgaard B.S."/>
            <person name="Schreiber L."/>
            <person name="Marshall I.P."/>
            <person name="Finster K."/>
            <person name="Schramm A."/>
        </authorList>
    </citation>
    <scope>NUCLEOTIDE SEQUENCE [LARGE SCALE GENOMIC DNA]</scope>
    <source>
        <strain evidence="2 3">S3-2</strain>
    </source>
</reference>
<name>A0A1A7C2Y6_9BURK</name>
<dbReference type="STRING" id="1747903.ASR47_101412"/>
<gene>
    <name evidence="2" type="ORF">ASR47_101412</name>
</gene>
<dbReference type="EMBL" id="LOCQ01000049">
    <property type="protein sequence ID" value="OBV40097.1"/>
    <property type="molecule type" value="Genomic_DNA"/>
</dbReference>
<dbReference type="PATRIC" id="fig|1747903.4.peg.3722"/>
<keyword evidence="1" id="KW-0732">Signal</keyword>
<organism evidence="2 3">
    <name type="scientific">Janthinobacterium psychrotolerans</name>
    <dbReference type="NCBI Taxonomy" id="1747903"/>
    <lineage>
        <taxon>Bacteria</taxon>
        <taxon>Pseudomonadati</taxon>
        <taxon>Pseudomonadota</taxon>
        <taxon>Betaproteobacteria</taxon>
        <taxon>Burkholderiales</taxon>
        <taxon>Oxalobacteraceae</taxon>
        <taxon>Janthinobacterium</taxon>
    </lineage>
</organism>
<feature type="signal peptide" evidence="1">
    <location>
        <begin position="1"/>
        <end position="26"/>
    </location>
</feature>
<dbReference type="Proteomes" id="UP000092713">
    <property type="component" value="Unassembled WGS sequence"/>
</dbReference>
<evidence type="ECO:0000313" key="3">
    <source>
        <dbReference type="Proteomes" id="UP000092713"/>
    </source>
</evidence>